<comment type="caution">
    <text evidence="1">The sequence shown here is derived from an EMBL/GenBank/DDBJ whole genome shotgun (WGS) entry which is preliminary data.</text>
</comment>
<dbReference type="Proteomes" id="UP001148838">
    <property type="component" value="Unassembled WGS sequence"/>
</dbReference>
<evidence type="ECO:0000313" key="2">
    <source>
        <dbReference type="Proteomes" id="UP001148838"/>
    </source>
</evidence>
<gene>
    <name evidence="1" type="ORF">ANN_12722</name>
</gene>
<accession>A0ABQ8THC7</accession>
<reference evidence="1 2" key="1">
    <citation type="journal article" date="2022" name="Allergy">
        <title>Genome assembly and annotation of Periplaneta americana reveal a comprehensive cockroach allergen profile.</title>
        <authorList>
            <person name="Wang L."/>
            <person name="Xiong Q."/>
            <person name="Saelim N."/>
            <person name="Wang L."/>
            <person name="Nong W."/>
            <person name="Wan A.T."/>
            <person name="Shi M."/>
            <person name="Liu X."/>
            <person name="Cao Q."/>
            <person name="Hui J.H.L."/>
            <person name="Sookrung N."/>
            <person name="Leung T.F."/>
            <person name="Tungtrongchitr A."/>
            <person name="Tsui S.K.W."/>
        </authorList>
    </citation>
    <scope>NUCLEOTIDE SEQUENCE [LARGE SCALE GENOMIC DNA]</scope>
    <source>
        <strain evidence="1">PWHHKU_190912</strain>
    </source>
</reference>
<evidence type="ECO:0000313" key="1">
    <source>
        <dbReference type="EMBL" id="KAJ4446036.1"/>
    </source>
</evidence>
<dbReference type="EMBL" id="JAJSOF020000009">
    <property type="protein sequence ID" value="KAJ4446036.1"/>
    <property type="molecule type" value="Genomic_DNA"/>
</dbReference>
<protein>
    <submittedName>
        <fullName evidence="1">Uncharacterized protein</fullName>
    </submittedName>
</protein>
<sequence>MAGLCEGGNELPGSLKASEAPCKADLNNFKGKLFRGRVSIPGLLVESTSALPLSYPGTPPDTVSTVDV</sequence>
<proteinExistence type="predicted"/>
<name>A0ABQ8THC7_PERAM</name>
<keyword evidence="2" id="KW-1185">Reference proteome</keyword>
<organism evidence="1 2">
    <name type="scientific">Periplaneta americana</name>
    <name type="common">American cockroach</name>
    <name type="synonym">Blatta americana</name>
    <dbReference type="NCBI Taxonomy" id="6978"/>
    <lineage>
        <taxon>Eukaryota</taxon>
        <taxon>Metazoa</taxon>
        <taxon>Ecdysozoa</taxon>
        <taxon>Arthropoda</taxon>
        <taxon>Hexapoda</taxon>
        <taxon>Insecta</taxon>
        <taxon>Pterygota</taxon>
        <taxon>Neoptera</taxon>
        <taxon>Polyneoptera</taxon>
        <taxon>Dictyoptera</taxon>
        <taxon>Blattodea</taxon>
        <taxon>Blattoidea</taxon>
        <taxon>Blattidae</taxon>
        <taxon>Blattinae</taxon>
        <taxon>Periplaneta</taxon>
    </lineage>
</organism>